<evidence type="ECO:0000313" key="2">
    <source>
        <dbReference type="Proteomes" id="UP000198327"/>
    </source>
</evidence>
<dbReference type="EMBL" id="FZOW01000021">
    <property type="protein sequence ID" value="SNT45484.1"/>
    <property type="molecule type" value="Genomic_DNA"/>
</dbReference>
<organism evidence="1 2">
    <name type="scientific">Rhodococcoides kyotonense</name>
    <dbReference type="NCBI Taxonomy" id="398843"/>
    <lineage>
        <taxon>Bacteria</taxon>
        <taxon>Bacillati</taxon>
        <taxon>Actinomycetota</taxon>
        <taxon>Actinomycetes</taxon>
        <taxon>Mycobacteriales</taxon>
        <taxon>Nocardiaceae</taxon>
        <taxon>Rhodococcoides</taxon>
    </lineage>
</organism>
<keyword evidence="2" id="KW-1185">Reference proteome</keyword>
<gene>
    <name evidence="1" type="ORF">SAMN05421642_12178</name>
</gene>
<dbReference type="AlphaFoldDB" id="A0A239MTP0"/>
<reference evidence="2" key="1">
    <citation type="submission" date="2017-06" db="EMBL/GenBank/DDBJ databases">
        <authorList>
            <person name="Varghese N."/>
            <person name="Submissions S."/>
        </authorList>
    </citation>
    <scope>NUCLEOTIDE SEQUENCE [LARGE SCALE GENOMIC DNA]</scope>
    <source>
        <strain evidence="2">JCM 23211</strain>
    </source>
</reference>
<feature type="non-terminal residue" evidence="1">
    <location>
        <position position="143"/>
    </location>
</feature>
<sequence>MLSGDGVAGESDSALADSVDSDVISAGSGSPDGGSLLDGVVLPIADPELRGVVEDIEGAVGRLRERDTVAISNVDRRALLTRMEAVSRSVFGLSHTWIADLLVQHGLDGIDGSIPDALAVLMRISRTRASQRIRYSQEFGKRT</sequence>
<dbReference type="Proteomes" id="UP000198327">
    <property type="component" value="Unassembled WGS sequence"/>
</dbReference>
<name>A0A239MTP0_9NOCA</name>
<evidence type="ECO:0000313" key="1">
    <source>
        <dbReference type="EMBL" id="SNT45484.1"/>
    </source>
</evidence>
<accession>A0A239MTP0</accession>
<protein>
    <recommendedName>
        <fullName evidence="3">DUF222 domain-containing protein</fullName>
    </recommendedName>
</protein>
<evidence type="ECO:0008006" key="3">
    <source>
        <dbReference type="Google" id="ProtNLM"/>
    </source>
</evidence>
<proteinExistence type="predicted"/>